<dbReference type="InterPro" id="IPR011060">
    <property type="entry name" value="RibuloseP-bd_barrel"/>
</dbReference>
<dbReference type="InterPro" id="IPR013785">
    <property type="entry name" value="Aldolase_TIM"/>
</dbReference>
<reference evidence="1 2" key="1">
    <citation type="journal article" date="2015" name="Nature">
        <title>rRNA introns, odd ribosomes, and small enigmatic genomes across a large radiation of phyla.</title>
        <authorList>
            <person name="Brown C.T."/>
            <person name="Hug L.A."/>
            <person name="Thomas B.C."/>
            <person name="Sharon I."/>
            <person name="Castelle C.J."/>
            <person name="Singh A."/>
            <person name="Wilkins M.J."/>
            <person name="Williams K.H."/>
            <person name="Banfield J.F."/>
        </authorList>
    </citation>
    <scope>NUCLEOTIDE SEQUENCE [LARGE SCALE GENOMIC DNA]</scope>
</reference>
<sequence>MPEKIIQLDRSVVVAADVEASKLSDLVRQTCVVEGIGGYKVGLALALEEGLPRIVGQVKEETDLPVIYDHQKAGNDIPAMGAEFAKICRKAGVDAIILFPFGGAKTERDWIHDCSTRRCKGFCRSRK</sequence>
<proteinExistence type="predicted"/>
<gene>
    <name evidence="1" type="ORF">US96_C0057G0005</name>
</gene>
<organism evidence="1 2">
    <name type="scientific">Candidatus Woesebacteria bacterium GW2011_GWB1_38_5b</name>
    <dbReference type="NCBI Taxonomy" id="1618569"/>
    <lineage>
        <taxon>Bacteria</taxon>
        <taxon>Candidatus Woeseibacteriota</taxon>
    </lineage>
</organism>
<dbReference type="Proteomes" id="UP000034181">
    <property type="component" value="Unassembled WGS sequence"/>
</dbReference>
<evidence type="ECO:0000313" key="2">
    <source>
        <dbReference type="Proteomes" id="UP000034181"/>
    </source>
</evidence>
<accession>A0A0G0K4E6</accession>
<protein>
    <submittedName>
        <fullName evidence="1">Orotidine 5'-phosphate decarboxylase</fullName>
    </submittedName>
</protein>
<dbReference type="Gene3D" id="3.20.20.70">
    <property type="entry name" value="Aldolase class I"/>
    <property type="match status" value="1"/>
</dbReference>
<evidence type="ECO:0000313" key="1">
    <source>
        <dbReference type="EMBL" id="KKQ73652.1"/>
    </source>
</evidence>
<dbReference type="SUPFAM" id="SSF51366">
    <property type="entry name" value="Ribulose-phoshate binding barrel"/>
    <property type="match status" value="1"/>
</dbReference>
<name>A0A0G0K4E6_9BACT</name>
<dbReference type="EMBL" id="LBUZ01000057">
    <property type="protein sequence ID" value="KKQ73652.1"/>
    <property type="molecule type" value="Genomic_DNA"/>
</dbReference>
<comment type="caution">
    <text evidence="1">The sequence shown here is derived from an EMBL/GenBank/DDBJ whole genome shotgun (WGS) entry which is preliminary data.</text>
</comment>
<dbReference type="AlphaFoldDB" id="A0A0G0K4E6"/>